<dbReference type="OrthoDB" id="1146847at2"/>
<dbReference type="PATRIC" id="fig|1094466.5.peg.1202"/>
<accession>H8XPB3</accession>
<dbReference type="AlphaFoldDB" id="H8XPB3"/>
<proteinExistence type="predicted"/>
<feature type="domain" description="Thioredoxin-like fold" evidence="1">
    <location>
        <begin position="362"/>
        <end position="450"/>
    </location>
</feature>
<sequence>MQKKYPYIILLTLSFIATNLISCKQVFEEQNYVAYFGGEIENPKTNFVVFMKDDKVIDTFFLDKNNRFFHKFDSLTPGLYSFKHDPEYQYVYFEKNDSLMLRLNTVDFDNSLMFCGRGDEKNNFLMELYLHNENDRNKMYDVYTKDVAEFVKNIDSSYNKTKSLYLKRKAFINWSDEFDKIAASSVELNHAYKKEVYPFAHEFRTGKSIKNKLPVNYYNHRKAINLNDTALVNYSPFVKYITVLLNNIVLSDAKNIADEMSLENNIKKLQIADTLIKNLHVKNLVVNNIANMYLLTDQCTENNTKFFQLYSKISTDKKLEEEVMKTSKNIHNLHNHSHLPVITLYDTNGNKVDLNKIIKNKTVLYFWTKQSESHAVHSHKKVDELKAKYPDIQFISINIGNTNTEWLNELKKNNFNNSLELYSPNFKEIKEKWVINKIHRTMILNADGSINNAFVSLFDINFENQLNK</sequence>
<reference evidence="3" key="2">
    <citation type="submission" date="2012-03" db="EMBL/GenBank/DDBJ databases">
        <title>Complete genome sequence of Flavobacterium indicum GPTSA100-9T, isolated from warm spring water.</title>
        <authorList>
            <person name="Barbier P."/>
            <person name="Houel A."/>
            <person name="Loux V."/>
            <person name="Poulain J."/>
            <person name="Bernardet J.-F."/>
            <person name="Touchon M."/>
            <person name="Duchaud E."/>
        </authorList>
    </citation>
    <scope>NUCLEOTIDE SEQUENCE [LARGE SCALE GENOMIC DNA]</scope>
    <source>
        <strain evidence="3">DSM 17447 / CIP 109464 / GPTSA100-9</strain>
    </source>
</reference>
<dbReference type="Pfam" id="PF13905">
    <property type="entry name" value="Thioredoxin_8"/>
    <property type="match status" value="1"/>
</dbReference>
<evidence type="ECO:0000313" key="3">
    <source>
        <dbReference type="Proteomes" id="UP000007599"/>
    </source>
</evidence>
<keyword evidence="3" id="KW-1185">Reference proteome</keyword>
<evidence type="ECO:0000259" key="1">
    <source>
        <dbReference type="Pfam" id="PF13905"/>
    </source>
</evidence>
<dbReference type="InterPro" id="IPR036249">
    <property type="entry name" value="Thioredoxin-like_sf"/>
</dbReference>
<dbReference type="SUPFAM" id="SSF52833">
    <property type="entry name" value="Thioredoxin-like"/>
    <property type="match status" value="1"/>
</dbReference>
<dbReference type="KEGG" id="fin:KQS_06115"/>
<reference evidence="2 3" key="1">
    <citation type="journal article" date="2012" name="J. Bacteriol.">
        <title>Complete Genome Sequence of Flavobacterium indicum GPSTA100-9T, Isolated from Warm Spring Water.</title>
        <authorList>
            <person name="Barbier P."/>
            <person name="Houel A."/>
            <person name="Loux V."/>
            <person name="Poulain J."/>
            <person name="Bernardet J.F."/>
            <person name="Touchon M."/>
            <person name="Duchaud E."/>
        </authorList>
    </citation>
    <scope>NUCLEOTIDE SEQUENCE [LARGE SCALE GENOMIC DNA]</scope>
    <source>
        <strain evidence="3">DSM 17447 / CIP 109464 / GPTSA100-9</strain>
    </source>
</reference>
<dbReference type="STRING" id="1094466.KQS_06115"/>
<protein>
    <recommendedName>
        <fullName evidence="1">Thioredoxin-like fold domain-containing protein</fullName>
    </recommendedName>
</protein>
<dbReference type="Proteomes" id="UP000007599">
    <property type="component" value="Chromosome I"/>
</dbReference>
<name>H8XPB3_FLAIG</name>
<dbReference type="EMBL" id="HE774682">
    <property type="protein sequence ID" value="CCG53187.1"/>
    <property type="molecule type" value="Genomic_DNA"/>
</dbReference>
<organism evidence="2 3">
    <name type="scientific">Flavobacterium indicum (strain DSM 17447 / CIP 109464 / GPTSA100-9)</name>
    <dbReference type="NCBI Taxonomy" id="1094466"/>
    <lineage>
        <taxon>Bacteria</taxon>
        <taxon>Pseudomonadati</taxon>
        <taxon>Bacteroidota</taxon>
        <taxon>Flavobacteriia</taxon>
        <taxon>Flavobacteriales</taxon>
        <taxon>Flavobacteriaceae</taxon>
        <taxon>Flavobacterium</taxon>
    </lineage>
</organism>
<dbReference type="RefSeq" id="WP_014388313.1">
    <property type="nucleotide sequence ID" value="NC_017025.1"/>
</dbReference>
<evidence type="ECO:0000313" key="2">
    <source>
        <dbReference type="EMBL" id="CCG53187.1"/>
    </source>
</evidence>
<dbReference type="Gene3D" id="3.40.30.10">
    <property type="entry name" value="Glutaredoxin"/>
    <property type="match status" value="1"/>
</dbReference>
<dbReference type="HOGENOM" id="CLU_045952_0_0_10"/>
<dbReference type="eggNOG" id="COG1225">
    <property type="taxonomic scope" value="Bacteria"/>
</dbReference>
<gene>
    <name evidence="2" type="ordered locus">KQS_06115</name>
</gene>
<dbReference type="InterPro" id="IPR012336">
    <property type="entry name" value="Thioredoxin-like_fold"/>
</dbReference>